<protein>
    <submittedName>
        <fullName evidence="1">Uncharacterized protein</fullName>
    </submittedName>
</protein>
<accession>A0A2T7NWZ1</accession>
<evidence type="ECO:0000313" key="2">
    <source>
        <dbReference type="Proteomes" id="UP000245119"/>
    </source>
</evidence>
<dbReference type="STRING" id="400727.A0A2T7NWZ1"/>
<dbReference type="OrthoDB" id="15794at2759"/>
<comment type="caution">
    <text evidence="1">The sequence shown here is derived from an EMBL/GenBank/DDBJ whole genome shotgun (WGS) entry which is preliminary data.</text>
</comment>
<evidence type="ECO:0000313" key="1">
    <source>
        <dbReference type="EMBL" id="PVD25690.1"/>
    </source>
</evidence>
<keyword evidence="2" id="KW-1185">Reference proteome</keyword>
<proteinExistence type="predicted"/>
<dbReference type="Proteomes" id="UP000245119">
    <property type="component" value="Linkage Group LG8"/>
</dbReference>
<sequence length="166" mass="19539">MDLNQAKEAFELLLHSVRPGATRQFIAWLEDRIEDEQLMMEKEWSRQDKILDSIREDIRGKLPLTAMSDTETIHIPQYKNLNPKTTVHVDAFLYDDDFVERLCEEGKMSRNVCTQCGSHDTQPLRIDVMKWLRPVDLSDKLEEARILLKKTDDADELDKIYLYQVQ</sequence>
<reference evidence="1 2" key="1">
    <citation type="submission" date="2018-04" db="EMBL/GenBank/DDBJ databases">
        <title>The genome of golden apple snail Pomacea canaliculata provides insight into stress tolerance and invasive adaptation.</title>
        <authorList>
            <person name="Liu C."/>
            <person name="Liu B."/>
            <person name="Ren Y."/>
            <person name="Zhang Y."/>
            <person name="Wang H."/>
            <person name="Li S."/>
            <person name="Jiang F."/>
            <person name="Yin L."/>
            <person name="Zhang G."/>
            <person name="Qian W."/>
            <person name="Fan W."/>
        </authorList>
    </citation>
    <scope>NUCLEOTIDE SEQUENCE [LARGE SCALE GENOMIC DNA]</scope>
    <source>
        <strain evidence="1">SZHN2017</strain>
        <tissue evidence="1">Muscle</tissue>
    </source>
</reference>
<gene>
    <name evidence="1" type="ORF">C0Q70_13350</name>
</gene>
<dbReference type="AlphaFoldDB" id="A0A2T7NWZ1"/>
<dbReference type="EMBL" id="PZQS01000008">
    <property type="protein sequence ID" value="PVD25690.1"/>
    <property type="molecule type" value="Genomic_DNA"/>
</dbReference>
<name>A0A2T7NWZ1_POMCA</name>
<organism evidence="1 2">
    <name type="scientific">Pomacea canaliculata</name>
    <name type="common">Golden apple snail</name>
    <dbReference type="NCBI Taxonomy" id="400727"/>
    <lineage>
        <taxon>Eukaryota</taxon>
        <taxon>Metazoa</taxon>
        <taxon>Spiralia</taxon>
        <taxon>Lophotrochozoa</taxon>
        <taxon>Mollusca</taxon>
        <taxon>Gastropoda</taxon>
        <taxon>Caenogastropoda</taxon>
        <taxon>Architaenioglossa</taxon>
        <taxon>Ampullarioidea</taxon>
        <taxon>Ampullariidae</taxon>
        <taxon>Pomacea</taxon>
    </lineage>
</organism>